<name>A0ABN9LM72_9NEOB</name>
<comment type="caution">
    <text evidence="1">The sequence shown here is derived from an EMBL/GenBank/DDBJ whole genome shotgun (WGS) entry which is preliminary data.</text>
</comment>
<dbReference type="Proteomes" id="UP001176940">
    <property type="component" value="Unassembled WGS sequence"/>
</dbReference>
<evidence type="ECO:0000313" key="2">
    <source>
        <dbReference type="Proteomes" id="UP001176940"/>
    </source>
</evidence>
<dbReference type="InterPro" id="IPR033482">
    <property type="entry name" value="EMSY"/>
</dbReference>
<dbReference type="EMBL" id="CAUEEQ010019856">
    <property type="protein sequence ID" value="CAJ0942229.1"/>
    <property type="molecule type" value="Genomic_DNA"/>
</dbReference>
<dbReference type="PANTHER" id="PTHR16500:SF3">
    <property type="entry name" value="BRCA2-INTERACTING TRANSCRIPTIONAL REPRESSOR EMSY"/>
    <property type="match status" value="1"/>
</dbReference>
<accession>A0ABN9LM72</accession>
<organism evidence="1 2">
    <name type="scientific">Ranitomeya imitator</name>
    <name type="common">mimic poison frog</name>
    <dbReference type="NCBI Taxonomy" id="111125"/>
    <lineage>
        <taxon>Eukaryota</taxon>
        <taxon>Metazoa</taxon>
        <taxon>Chordata</taxon>
        <taxon>Craniata</taxon>
        <taxon>Vertebrata</taxon>
        <taxon>Euteleostomi</taxon>
        <taxon>Amphibia</taxon>
        <taxon>Batrachia</taxon>
        <taxon>Anura</taxon>
        <taxon>Neobatrachia</taxon>
        <taxon>Hyloidea</taxon>
        <taxon>Dendrobatidae</taxon>
        <taxon>Dendrobatinae</taxon>
        <taxon>Ranitomeya</taxon>
    </lineage>
</organism>
<proteinExistence type="predicted"/>
<gene>
    <name evidence="1" type="ORF">RIMI_LOCUS9526781</name>
</gene>
<sequence>MKGVNGREEEDETSVKIITQQVQPSKILPKPMSASLPNSSNTPIMVVSSNGAIMTTKLVTAPSEVMIIRTPPDLVKSGHGWIMGGYTR</sequence>
<dbReference type="PANTHER" id="PTHR16500">
    <property type="entry name" value="BRCA2-INTERACTING TRANSCRIPTIONAL REPRESSOR EMSY"/>
    <property type="match status" value="1"/>
</dbReference>
<keyword evidence="2" id="KW-1185">Reference proteome</keyword>
<reference evidence="1" key="1">
    <citation type="submission" date="2023-07" db="EMBL/GenBank/DDBJ databases">
        <authorList>
            <person name="Stuckert A."/>
        </authorList>
    </citation>
    <scope>NUCLEOTIDE SEQUENCE</scope>
</reference>
<evidence type="ECO:0000313" key="1">
    <source>
        <dbReference type="EMBL" id="CAJ0942229.1"/>
    </source>
</evidence>
<protein>
    <submittedName>
        <fullName evidence="1">Uncharacterized protein</fullName>
    </submittedName>
</protein>